<feature type="transmembrane region" description="Helical" evidence="7">
    <location>
        <begin position="96"/>
        <end position="119"/>
    </location>
</feature>
<dbReference type="Proteomes" id="UP000466517">
    <property type="component" value="Chromosome"/>
</dbReference>
<keyword evidence="9" id="KW-1185">Reference proteome</keyword>
<dbReference type="GO" id="GO:0005886">
    <property type="term" value="C:plasma membrane"/>
    <property type="evidence" value="ECO:0007669"/>
    <property type="project" value="UniProtKB-SubCell"/>
</dbReference>
<accession>A0A7I7XN74</accession>
<sequence length="338" mass="34385">MTSAPTRPVPTRPANTKRRVGSLEVLLLGLIALAVSAGTVSAYVAGSPNLSTAATVFCGVFVQALPFLVLGVLVSGLIAAFVSAERLAGWLPGRPAFAVVVAGVGGAALPGCECGSVPIARRLFGPGTNGAAALTFMLSAPAINPVVLIATAVAFPGQPLIVLARCVASLTTAVVMGLLWSRFGRPEWVTRTLPDEVPDGASRWTVFNEAARHDFLTAASYLVVGAAAAAALHVLVPAWVFEHLAGNLVVGVVSMALLAVVLALCSEADAFVVASLTMVPLIPRLVFLVVGPAVDVKLCAMQAGMFGRRFALRFGPATFVVATVVGTLVGLAVLGGAG</sequence>
<organism evidence="8 9">
    <name type="scientific">Mycolicibacterium madagascariense</name>
    <dbReference type="NCBI Taxonomy" id="212765"/>
    <lineage>
        <taxon>Bacteria</taxon>
        <taxon>Bacillati</taxon>
        <taxon>Actinomycetota</taxon>
        <taxon>Actinomycetes</taxon>
        <taxon>Mycobacteriales</taxon>
        <taxon>Mycobacteriaceae</taxon>
        <taxon>Mycolicibacterium</taxon>
    </lineage>
</organism>
<evidence type="ECO:0008006" key="10">
    <source>
        <dbReference type="Google" id="ProtNLM"/>
    </source>
</evidence>
<keyword evidence="4 7" id="KW-0812">Transmembrane</keyword>
<feature type="transmembrane region" description="Helical" evidence="7">
    <location>
        <begin position="162"/>
        <end position="183"/>
    </location>
</feature>
<dbReference type="PANTHER" id="PTHR34184:SF4">
    <property type="entry name" value="UPF0718 PROTEIN YCGR"/>
    <property type="match status" value="1"/>
</dbReference>
<dbReference type="RefSeq" id="WP_163741853.1">
    <property type="nucleotide sequence ID" value="NZ_AP022610.1"/>
</dbReference>
<keyword evidence="5 7" id="KW-1133">Transmembrane helix</keyword>
<dbReference type="KEGG" id="mmag:MMAD_47970"/>
<keyword evidence="3" id="KW-1003">Cell membrane</keyword>
<evidence type="ECO:0000256" key="6">
    <source>
        <dbReference type="ARBA" id="ARBA00023136"/>
    </source>
</evidence>
<feature type="transmembrane region" description="Helical" evidence="7">
    <location>
        <begin position="64"/>
        <end position="84"/>
    </location>
</feature>
<evidence type="ECO:0000256" key="5">
    <source>
        <dbReference type="ARBA" id="ARBA00022989"/>
    </source>
</evidence>
<evidence type="ECO:0000256" key="4">
    <source>
        <dbReference type="ARBA" id="ARBA00022692"/>
    </source>
</evidence>
<feature type="transmembrane region" description="Helical" evidence="7">
    <location>
        <begin position="131"/>
        <end position="155"/>
    </location>
</feature>
<evidence type="ECO:0000256" key="1">
    <source>
        <dbReference type="ARBA" id="ARBA00004651"/>
    </source>
</evidence>
<gene>
    <name evidence="8" type="ORF">MMAD_47970</name>
</gene>
<protein>
    <recommendedName>
        <fullName evidence="10">Permease</fullName>
    </recommendedName>
</protein>
<feature type="transmembrane region" description="Helical" evidence="7">
    <location>
        <begin position="218"/>
        <end position="241"/>
    </location>
</feature>
<proteinExistence type="inferred from homology"/>
<feature type="transmembrane region" description="Helical" evidence="7">
    <location>
        <begin position="21"/>
        <end position="44"/>
    </location>
</feature>
<dbReference type="InterPro" id="IPR005524">
    <property type="entry name" value="DUF318"/>
</dbReference>
<comment type="subcellular location">
    <subcellularLocation>
        <location evidence="1">Cell membrane</location>
        <topology evidence="1">Multi-pass membrane protein</topology>
    </subcellularLocation>
</comment>
<evidence type="ECO:0000256" key="2">
    <source>
        <dbReference type="ARBA" id="ARBA00006386"/>
    </source>
</evidence>
<evidence type="ECO:0000256" key="3">
    <source>
        <dbReference type="ARBA" id="ARBA00022475"/>
    </source>
</evidence>
<name>A0A7I7XN74_9MYCO</name>
<feature type="transmembrane region" description="Helical" evidence="7">
    <location>
        <begin position="270"/>
        <end position="290"/>
    </location>
</feature>
<dbReference type="Pfam" id="PF03773">
    <property type="entry name" value="ArsP_1"/>
    <property type="match status" value="1"/>
</dbReference>
<evidence type="ECO:0000313" key="9">
    <source>
        <dbReference type="Proteomes" id="UP000466517"/>
    </source>
</evidence>
<feature type="transmembrane region" description="Helical" evidence="7">
    <location>
        <begin position="248"/>
        <end position="264"/>
    </location>
</feature>
<comment type="similarity">
    <text evidence="2">Belongs to the UPF0718 family.</text>
</comment>
<feature type="transmembrane region" description="Helical" evidence="7">
    <location>
        <begin position="310"/>
        <end position="334"/>
    </location>
</feature>
<evidence type="ECO:0000313" key="8">
    <source>
        <dbReference type="EMBL" id="BBZ30502.1"/>
    </source>
</evidence>
<dbReference type="InterPro" id="IPR052923">
    <property type="entry name" value="UPF0718"/>
</dbReference>
<dbReference type="PANTHER" id="PTHR34184">
    <property type="entry name" value="UPF0718 PROTEIN YCGR"/>
    <property type="match status" value="1"/>
</dbReference>
<dbReference type="EMBL" id="AP022610">
    <property type="protein sequence ID" value="BBZ30502.1"/>
    <property type="molecule type" value="Genomic_DNA"/>
</dbReference>
<dbReference type="AlphaFoldDB" id="A0A7I7XN74"/>
<reference evidence="8 9" key="1">
    <citation type="journal article" date="2019" name="Emerg. Microbes Infect.">
        <title>Comprehensive subspecies identification of 175 nontuberculous mycobacteria species based on 7547 genomic profiles.</title>
        <authorList>
            <person name="Matsumoto Y."/>
            <person name="Kinjo T."/>
            <person name="Motooka D."/>
            <person name="Nabeya D."/>
            <person name="Jung N."/>
            <person name="Uechi K."/>
            <person name="Horii T."/>
            <person name="Iida T."/>
            <person name="Fujita J."/>
            <person name="Nakamura S."/>
        </authorList>
    </citation>
    <scope>NUCLEOTIDE SEQUENCE [LARGE SCALE GENOMIC DNA]</scope>
    <source>
        <strain evidence="8 9">JCM 13574</strain>
    </source>
</reference>
<evidence type="ECO:0000256" key="7">
    <source>
        <dbReference type="SAM" id="Phobius"/>
    </source>
</evidence>
<keyword evidence="6 7" id="KW-0472">Membrane</keyword>